<reference evidence="1 2" key="1">
    <citation type="journal article" date="2020" name="BMC Genomics">
        <title>Intraspecific diversification of the crop wild relative Brassica cretica Lam. using demographic model selection.</title>
        <authorList>
            <person name="Kioukis A."/>
            <person name="Michalopoulou V.A."/>
            <person name="Briers L."/>
            <person name="Pirintsos S."/>
            <person name="Studholme D.J."/>
            <person name="Pavlidis P."/>
            <person name="Sarris P.F."/>
        </authorList>
    </citation>
    <scope>NUCLEOTIDE SEQUENCE [LARGE SCALE GENOMIC DNA]</scope>
    <source>
        <strain evidence="2">cv. PFS-1207/04</strain>
    </source>
</reference>
<gene>
    <name evidence="1" type="ORF">DY000_02010424</name>
</gene>
<dbReference type="EMBL" id="QGKV02000832">
    <property type="protein sequence ID" value="KAF3548863.1"/>
    <property type="molecule type" value="Genomic_DNA"/>
</dbReference>
<protein>
    <submittedName>
        <fullName evidence="1">Uncharacterized protein</fullName>
    </submittedName>
</protein>
<evidence type="ECO:0000313" key="1">
    <source>
        <dbReference type="EMBL" id="KAF3548863.1"/>
    </source>
</evidence>
<proteinExistence type="predicted"/>
<comment type="caution">
    <text evidence="1">The sequence shown here is derived from an EMBL/GenBank/DDBJ whole genome shotgun (WGS) entry which is preliminary data.</text>
</comment>
<organism evidence="1 2">
    <name type="scientific">Brassica cretica</name>
    <name type="common">Mustard</name>
    <dbReference type="NCBI Taxonomy" id="69181"/>
    <lineage>
        <taxon>Eukaryota</taxon>
        <taxon>Viridiplantae</taxon>
        <taxon>Streptophyta</taxon>
        <taxon>Embryophyta</taxon>
        <taxon>Tracheophyta</taxon>
        <taxon>Spermatophyta</taxon>
        <taxon>Magnoliopsida</taxon>
        <taxon>eudicotyledons</taxon>
        <taxon>Gunneridae</taxon>
        <taxon>Pentapetalae</taxon>
        <taxon>rosids</taxon>
        <taxon>malvids</taxon>
        <taxon>Brassicales</taxon>
        <taxon>Brassicaceae</taxon>
        <taxon>Brassiceae</taxon>
        <taxon>Brassica</taxon>
    </lineage>
</organism>
<sequence length="93" mass="10786">MFTYRRSSRVPPIIVIILHHQHCNAPIPRCPTGLPKWGLWIRVYSFRQPYVSRYCPAHREMEREGMSNGLLSEVTLDQPARMTLYTTPCGNQG</sequence>
<name>A0ABQ7CCB8_BRACR</name>
<evidence type="ECO:0000313" key="2">
    <source>
        <dbReference type="Proteomes" id="UP000266723"/>
    </source>
</evidence>
<accession>A0ABQ7CCB8</accession>
<dbReference type="Proteomes" id="UP000266723">
    <property type="component" value="Unassembled WGS sequence"/>
</dbReference>
<keyword evidence="2" id="KW-1185">Reference proteome</keyword>